<dbReference type="PROSITE" id="PS51332">
    <property type="entry name" value="B12_BINDING"/>
    <property type="match status" value="1"/>
</dbReference>
<dbReference type="InterPro" id="IPR007197">
    <property type="entry name" value="rSAM"/>
</dbReference>
<keyword evidence="2" id="KW-0949">S-adenosyl-L-methionine</keyword>
<dbReference type="InterPro" id="IPR023404">
    <property type="entry name" value="rSAM_horseshoe"/>
</dbReference>
<dbReference type="SFLD" id="SFLDG01082">
    <property type="entry name" value="B12-binding_domain_containing"/>
    <property type="match status" value="1"/>
</dbReference>
<dbReference type="SMART" id="SM00729">
    <property type="entry name" value="Elp3"/>
    <property type="match status" value="1"/>
</dbReference>
<dbReference type="GO" id="GO:0051539">
    <property type="term" value="F:4 iron, 4 sulfur cluster binding"/>
    <property type="evidence" value="ECO:0007669"/>
    <property type="project" value="UniProtKB-KW"/>
</dbReference>
<keyword evidence="3" id="KW-0479">Metal-binding</keyword>
<dbReference type="PANTHER" id="PTHR43409">
    <property type="entry name" value="ANAEROBIC MAGNESIUM-PROTOPORPHYRIN IX MONOMETHYL ESTER CYCLASE-RELATED"/>
    <property type="match status" value="1"/>
</dbReference>
<dbReference type="PANTHER" id="PTHR43409:SF16">
    <property type="entry name" value="SLR0320 PROTEIN"/>
    <property type="match status" value="1"/>
</dbReference>
<protein>
    <submittedName>
        <fullName evidence="8">Uncharacterized protein</fullName>
    </submittedName>
</protein>
<accession>A0A0F9H7T1</accession>
<evidence type="ECO:0000256" key="5">
    <source>
        <dbReference type="ARBA" id="ARBA00023014"/>
    </source>
</evidence>
<dbReference type="InterPro" id="IPR051198">
    <property type="entry name" value="BchE-like"/>
</dbReference>
<evidence type="ECO:0000259" key="6">
    <source>
        <dbReference type="PROSITE" id="PS51332"/>
    </source>
</evidence>
<dbReference type="Pfam" id="PF02310">
    <property type="entry name" value="B12-binding"/>
    <property type="match status" value="1"/>
</dbReference>
<dbReference type="PROSITE" id="PS51918">
    <property type="entry name" value="RADICAL_SAM"/>
    <property type="match status" value="1"/>
</dbReference>
<dbReference type="InterPro" id="IPR006638">
    <property type="entry name" value="Elp3/MiaA/NifB-like_rSAM"/>
</dbReference>
<evidence type="ECO:0000256" key="2">
    <source>
        <dbReference type="ARBA" id="ARBA00022691"/>
    </source>
</evidence>
<dbReference type="SUPFAM" id="SSF102114">
    <property type="entry name" value="Radical SAM enzymes"/>
    <property type="match status" value="1"/>
</dbReference>
<keyword evidence="4" id="KW-0408">Iron</keyword>
<evidence type="ECO:0000259" key="7">
    <source>
        <dbReference type="PROSITE" id="PS51918"/>
    </source>
</evidence>
<dbReference type="InterPro" id="IPR058240">
    <property type="entry name" value="rSAM_sf"/>
</dbReference>
<proteinExistence type="predicted"/>
<feature type="domain" description="Radical SAM core" evidence="7">
    <location>
        <begin position="174"/>
        <end position="381"/>
    </location>
</feature>
<evidence type="ECO:0000313" key="8">
    <source>
        <dbReference type="EMBL" id="KKM07115.1"/>
    </source>
</evidence>
<dbReference type="SFLD" id="SFLDS00029">
    <property type="entry name" value="Radical_SAM"/>
    <property type="match status" value="1"/>
</dbReference>
<comment type="cofactor">
    <cofactor evidence="1">
        <name>[4Fe-4S] cluster</name>
        <dbReference type="ChEBI" id="CHEBI:49883"/>
    </cofactor>
</comment>
<dbReference type="GO" id="GO:0031419">
    <property type="term" value="F:cobalamin binding"/>
    <property type="evidence" value="ECO:0007669"/>
    <property type="project" value="InterPro"/>
</dbReference>
<reference evidence="8" key="1">
    <citation type="journal article" date="2015" name="Nature">
        <title>Complex archaea that bridge the gap between prokaryotes and eukaryotes.</title>
        <authorList>
            <person name="Spang A."/>
            <person name="Saw J.H."/>
            <person name="Jorgensen S.L."/>
            <person name="Zaremba-Niedzwiedzka K."/>
            <person name="Martijn J."/>
            <person name="Lind A.E."/>
            <person name="van Eijk R."/>
            <person name="Schleper C."/>
            <person name="Guy L."/>
            <person name="Ettema T.J."/>
        </authorList>
    </citation>
    <scope>NUCLEOTIDE SEQUENCE</scope>
</reference>
<feature type="domain" description="B12-binding" evidence="6">
    <location>
        <begin position="4"/>
        <end position="146"/>
    </location>
</feature>
<dbReference type="GO" id="GO:0046872">
    <property type="term" value="F:metal ion binding"/>
    <property type="evidence" value="ECO:0007669"/>
    <property type="project" value="UniProtKB-KW"/>
</dbReference>
<name>A0A0F9H7T1_9ZZZZ</name>
<comment type="caution">
    <text evidence="8">The sequence shown here is derived from an EMBL/GenBank/DDBJ whole genome shotgun (WGS) entry which is preliminary data.</text>
</comment>
<dbReference type="AlphaFoldDB" id="A0A0F9H7T1"/>
<dbReference type="GO" id="GO:0005829">
    <property type="term" value="C:cytosol"/>
    <property type="evidence" value="ECO:0007669"/>
    <property type="project" value="TreeGrafter"/>
</dbReference>
<dbReference type="Gene3D" id="3.80.30.20">
    <property type="entry name" value="tm_1862 like domain"/>
    <property type="match status" value="1"/>
</dbReference>
<keyword evidence="5" id="KW-0411">Iron-sulfur</keyword>
<organism evidence="8">
    <name type="scientific">marine sediment metagenome</name>
    <dbReference type="NCBI Taxonomy" id="412755"/>
    <lineage>
        <taxon>unclassified sequences</taxon>
        <taxon>metagenomes</taxon>
        <taxon>ecological metagenomes</taxon>
    </lineage>
</organism>
<dbReference type="InterPro" id="IPR006158">
    <property type="entry name" value="Cobalamin-bd"/>
</dbReference>
<dbReference type="Pfam" id="PF04055">
    <property type="entry name" value="Radical_SAM"/>
    <property type="match status" value="1"/>
</dbReference>
<dbReference type="SFLD" id="SFLDG01123">
    <property type="entry name" value="methyltransferase_(Class_B)"/>
    <property type="match status" value="1"/>
</dbReference>
<dbReference type="GO" id="GO:0003824">
    <property type="term" value="F:catalytic activity"/>
    <property type="evidence" value="ECO:0007669"/>
    <property type="project" value="InterPro"/>
</dbReference>
<evidence type="ECO:0000256" key="4">
    <source>
        <dbReference type="ARBA" id="ARBA00023004"/>
    </source>
</evidence>
<sequence length="423" mass="49289">MGLNILFVNPNRFKNPPVIPIGLEYLVSALGKYNHNVDILDLCFSESPEKELKETLFKKSYDLVGFTIRNIDSLDYYHNEFFLPSIKPLIQCVKARSIPVVLGGSGFSAMPNEILEYFDGDYGILGPGEAIFPHFLELFQSQKLSEKIYNGWEYGLKDDLIHLRGSKFNYIKYLNENEIIGFETHKGCLGQCPYCIKSGSKAWYKRIPYIIEELRYLVDQGYVHFQLCDDEFNSKLSFSIDFCRALIKADLPLKWKLSIKPIPYNEDLFRLLDKTNAYNIGIDIASDKRIQKLNAYSYSDLENIIEYCRKYQIELEINVLVGYPHETLESVKNMINFFTIHRPKCVTIDIFYRIYNHTVLADLIKKDASLQKNLIKPFSEELTFLEPVFYNGFSQNVIEELISKEDLFKIAWLNPEENYQQTK</sequence>
<gene>
    <name evidence="8" type="ORF">LCGC14_1737180</name>
</gene>
<dbReference type="InterPro" id="IPR034466">
    <property type="entry name" value="Methyltransferase_Class_B"/>
</dbReference>
<dbReference type="EMBL" id="LAZR01015842">
    <property type="protein sequence ID" value="KKM07115.1"/>
    <property type="molecule type" value="Genomic_DNA"/>
</dbReference>
<evidence type="ECO:0000256" key="1">
    <source>
        <dbReference type="ARBA" id="ARBA00001966"/>
    </source>
</evidence>
<evidence type="ECO:0000256" key="3">
    <source>
        <dbReference type="ARBA" id="ARBA00022723"/>
    </source>
</evidence>
<dbReference type="Gene3D" id="3.40.50.280">
    <property type="entry name" value="Cobalamin-binding domain"/>
    <property type="match status" value="1"/>
</dbReference>